<dbReference type="Pfam" id="PF15975">
    <property type="entry name" value="Flot"/>
    <property type="match status" value="1"/>
</dbReference>
<evidence type="ECO:0000259" key="7">
    <source>
        <dbReference type="SMART" id="SM00244"/>
    </source>
</evidence>
<dbReference type="AlphaFoldDB" id="A0A099IAV0"/>
<evidence type="ECO:0000256" key="1">
    <source>
        <dbReference type="ARBA" id="ARBA00004370"/>
    </source>
</evidence>
<keyword evidence="6" id="KW-1133">Transmembrane helix</keyword>
<dbReference type="GO" id="GO:0005886">
    <property type="term" value="C:plasma membrane"/>
    <property type="evidence" value="ECO:0007669"/>
    <property type="project" value="TreeGrafter"/>
</dbReference>
<feature type="domain" description="Band 7" evidence="7">
    <location>
        <begin position="25"/>
        <end position="198"/>
    </location>
</feature>
<dbReference type="Proteomes" id="UP000030008">
    <property type="component" value="Unassembled WGS sequence"/>
</dbReference>
<evidence type="ECO:0000313" key="8">
    <source>
        <dbReference type="EMBL" id="KGJ54297.1"/>
    </source>
</evidence>
<evidence type="ECO:0000256" key="3">
    <source>
        <dbReference type="ARBA" id="ARBA00023136"/>
    </source>
</evidence>
<dbReference type="InterPro" id="IPR027705">
    <property type="entry name" value="Flotillin_fam"/>
</dbReference>
<feature type="compositionally biased region" description="Basic and acidic residues" evidence="5">
    <location>
        <begin position="501"/>
        <end position="535"/>
    </location>
</feature>
<protein>
    <submittedName>
        <fullName evidence="8">Flotillin</fullName>
    </submittedName>
</protein>
<feature type="coiled-coil region" evidence="4">
    <location>
        <begin position="291"/>
        <end position="357"/>
    </location>
</feature>
<gene>
    <name evidence="8" type="ORF">CIAN88_03925</name>
</gene>
<dbReference type="GO" id="GO:0002020">
    <property type="term" value="F:protease binding"/>
    <property type="evidence" value="ECO:0007669"/>
    <property type="project" value="TreeGrafter"/>
</dbReference>
<accession>A0A099IAV0</accession>
<evidence type="ECO:0000256" key="5">
    <source>
        <dbReference type="SAM" id="MobiDB-lite"/>
    </source>
</evidence>
<dbReference type="PANTHER" id="PTHR13806">
    <property type="entry name" value="FLOTILLIN-RELATED"/>
    <property type="match status" value="1"/>
</dbReference>
<dbReference type="CDD" id="cd03399">
    <property type="entry name" value="SPFH_flotillin"/>
    <property type="match status" value="1"/>
</dbReference>
<keyword evidence="6" id="KW-0812">Transmembrane</keyword>
<evidence type="ECO:0000256" key="4">
    <source>
        <dbReference type="SAM" id="Coils"/>
    </source>
</evidence>
<dbReference type="InterPro" id="IPR001107">
    <property type="entry name" value="Band_7"/>
</dbReference>
<dbReference type="Gene3D" id="3.30.479.30">
    <property type="entry name" value="Band 7 domain"/>
    <property type="match status" value="1"/>
</dbReference>
<feature type="region of interest" description="Disordered" evidence="5">
    <location>
        <begin position="496"/>
        <end position="535"/>
    </location>
</feature>
<dbReference type="InterPro" id="IPR031905">
    <property type="entry name" value="Flotillin_C"/>
</dbReference>
<sequence length="535" mass="58586">MDIQSLLPYIGGAIVIILLLLIVTIGYVKAPPDTAYIISGLRKKIIVGKASIKIPFLERLDKLSLKLIPIDVKTSSMVPTADYINIQVDAAVNVKVGSDSNKLELAAQNFLNQNSDYMARVAREVLEGNMREIVGRMRLEEMVSDRQKFAELVKENAMPDLAAMGLNIVSFNVQNFTDANGVIDDLGIDNISQIKKKAAIAKAEADKEIAVAKADADRQANDARVAAEREIAIKNNDLSIQKAELKKVADVKQATADAAYEIEKENQRKTIEVTSADANIAKQEREVLLKSKEAEVKEKALEAEVKKQAEAEKFAVQQKADAELYTRQKEAEAKKFEIQQEAEAQRAKADADRYSREREAQGIQLVGEAEAEAIRAKGIAEAEAMDKKAEAYQKYTGAAVAEMLIKVLPDVAGKIAEPLTQIDKITVIGSGNDSSSIDSVAGNVPGVMTKLFESMKETTGIDLGEIVRANTYDAKVTRNVNFSGIPASDNDTNVVVQAADSVRKQDEKKPEKPVKPVEEKPVEKKADNDKMSWEK</sequence>
<reference evidence="8 9" key="1">
    <citation type="submission" date="2014-08" db="EMBL/GenBank/DDBJ databases">
        <title>Clostridium innocuum, an unnegligible vancomycin-resistant pathogen causing extra-intestinal infections.</title>
        <authorList>
            <person name="Feng Y."/>
            <person name="Chiu C.-H."/>
        </authorList>
    </citation>
    <scope>NUCLEOTIDE SEQUENCE [LARGE SCALE GENOMIC DNA]</scope>
    <source>
        <strain evidence="8 9">AN88</strain>
    </source>
</reference>
<dbReference type="Pfam" id="PF01145">
    <property type="entry name" value="Band_7"/>
    <property type="match status" value="1"/>
</dbReference>
<dbReference type="PANTHER" id="PTHR13806:SF46">
    <property type="entry name" value="FLOTILLIN-1-RELATED"/>
    <property type="match status" value="1"/>
</dbReference>
<dbReference type="GO" id="GO:0072659">
    <property type="term" value="P:protein localization to plasma membrane"/>
    <property type="evidence" value="ECO:0007669"/>
    <property type="project" value="TreeGrafter"/>
</dbReference>
<evidence type="ECO:0000256" key="6">
    <source>
        <dbReference type="SAM" id="Phobius"/>
    </source>
</evidence>
<evidence type="ECO:0000313" key="9">
    <source>
        <dbReference type="Proteomes" id="UP000030008"/>
    </source>
</evidence>
<dbReference type="SMART" id="SM00244">
    <property type="entry name" value="PHB"/>
    <property type="match status" value="1"/>
</dbReference>
<dbReference type="InterPro" id="IPR036013">
    <property type="entry name" value="Band_7/SPFH_dom_sf"/>
</dbReference>
<evidence type="ECO:0000256" key="2">
    <source>
        <dbReference type="ARBA" id="ARBA00007161"/>
    </source>
</evidence>
<dbReference type="RefSeq" id="WP_044904174.1">
    <property type="nucleotide sequence ID" value="NZ_JQIF01000017.1"/>
</dbReference>
<feature type="transmembrane region" description="Helical" evidence="6">
    <location>
        <begin position="6"/>
        <end position="28"/>
    </location>
</feature>
<comment type="similarity">
    <text evidence="2">Belongs to the band 7/mec-2 family. Flotillin subfamily.</text>
</comment>
<name>A0A099IAV0_CLOIN</name>
<dbReference type="SUPFAM" id="SSF117892">
    <property type="entry name" value="Band 7/SPFH domain"/>
    <property type="match status" value="1"/>
</dbReference>
<keyword evidence="3 6" id="KW-0472">Membrane</keyword>
<comment type="subcellular location">
    <subcellularLocation>
        <location evidence="1">Membrane</location>
    </subcellularLocation>
</comment>
<proteinExistence type="inferred from homology"/>
<comment type="caution">
    <text evidence="8">The sequence shown here is derived from an EMBL/GenBank/DDBJ whole genome shotgun (WGS) entry which is preliminary data.</text>
</comment>
<keyword evidence="4" id="KW-0175">Coiled coil</keyword>
<organism evidence="8 9">
    <name type="scientific">Clostridium innocuum</name>
    <dbReference type="NCBI Taxonomy" id="1522"/>
    <lineage>
        <taxon>Bacteria</taxon>
        <taxon>Bacillati</taxon>
        <taxon>Bacillota</taxon>
        <taxon>Clostridia</taxon>
        <taxon>Eubacteriales</taxon>
        <taxon>Clostridiaceae</taxon>
        <taxon>Clostridium</taxon>
    </lineage>
</organism>
<dbReference type="EMBL" id="JQIF01000017">
    <property type="protein sequence ID" value="KGJ54297.1"/>
    <property type="molecule type" value="Genomic_DNA"/>
</dbReference>